<comment type="caution">
    <text evidence="3">The sequence shown here is derived from an EMBL/GenBank/DDBJ whole genome shotgun (WGS) entry which is preliminary data.</text>
</comment>
<feature type="domain" description="Helicase ATP-binding" evidence="1">
    <location>
        <begin position="183"/>
        <end position="359"/>
    </location>
</feature>
<dbReference type="PROSITE" id="PS51192">
    <property type="entry name" value="HELICASE_ATP_BIND_1"/>
    <property type="match status" value="1"/>
</dbReference>
<dbReference type="GO" id="GO:0003677">
    <property type="term" value="F:DNA binding"/>
    <property type="evidence" value="ECO:0007669"/>
    <property type="project" value="InterPro"/>
</dbReference>
<dbReference type="InterPro" id="IPR050742">
    <property type="entry name" value="Helicase_Restrict-Modif_Enz"/>
</dbReference>
<evidence type="ECO:0008006" key="5">
    <source>
        <dbReference type="Google" id="ProtNLM"/>
    </source>
</evidence>
<name>A0A1C0YU56_9BACL</name>
<dbReference type="Pfam" id="PF04851">
    <property type="entry name" value="ResIII"/>
    <property type="match status" value="1"/>
</dbReference>
<keyword evidence="4" id="KW-1185">Reference proteome</keyword>
<dbReference type="SMART" id="SM00490">
    <property type="entry name" value="HELICc"/>
    <property type="match status" value="1"/>
</dbReference>
<accession>A0A1C0YU56</accession>
<sequence>MARFPVEHEIQQAVQLLVYRYKVPYAMLQNLVGKSHFEQLHTTLQAFGEEALSSQSLARLLIIQRGSELFVGSKESTRELRLYLLRQLTKEQLQALYERNPSSTQNITSITHMARPLAKKKWIAGNKWARDFVTTLAFPFIFAGIPRDRAERIEAVIDIEPHKRIPPLVAYQEDLKTRMLEVLNKEQERTRCIVTLPTGGGKTRIAVESFIDWLQPRFAQGKYMIWIAQGEELCEQAISCIADMWQEREFTSALRVYRYFGASSLDVDDLIGGVVVASIQQIVSRIDRHDPVIEEILRQCGAMIIDEAHHATAASYHKLIERAKLVVGEQLFPICGLTATPGRAMDQTGRLVEQFQANLIQPTLPQKPEYIQNPLLYFQQEGYLAKPTYLLYKDEPIEWDGELFIDGDISTAFLLDLANNHSRNMKIIDYMLGLPEASSVLVYACTVEHAEFLTTVFNSIGKKAACISSKTSKALRRMHIQAFKRKEIQYLFNYGVLTTGFDAPKVDHLLICRPTSSHVLYEQMVGRGLRGPRFGGTEHCQIVDFSSNIQTHGQPLAYERFTTEWKELSNE</sequence>
<evidence type="ECO:0000313" key="3">
    <source>
        <dbReference type="EMBL" id="OCS90706.1"/>
    </source>
</evidence>
<dbReference type="PANTHER" id="PTHR47396">
    <property type="entry name" value="TYPE I RESTRICTION ENZYME ECOKI R PROTEIN"/>
    <property type="match status" value="1"/>
</dbReference>
<dbReference type="PROSITE" id="PS51194">
    <property type="entry name" value="HELICASE_CTER"/>
    <property type="match status" value="1"/>
</dbReference>
<dbReference type="GO" id="GO:0005829">
    <property type="term" value="C:cytosol"/>
    <property type="evidence" value="ECO:0007669"/>
    <property type="project" value="TreeGrafter"/>
</dbReference>
<gene>
    <name evidence="3" type="ORF">A6K76_01245</name>
</gene>
<dbReference type="OrthoDB" id="9802848at2"/>
<dbReference type="AlphaFoldDB" id="A0A1C0YU56"/>
<dbReference type="Proteomes" id="UP000093482">
    <property type="component" value="Unassembled WGS sequence"/>
</dbReference>
<dbReference type="Pfam" id="PF00271">
    <property type="entry name" value="Helicase_C"/>
    <property type="match status" value="1"/>
</dbReference>
<dbReference type="GO" id="GO:0016787">
    <property type="term" value="F:hydrolase activity"/>
    <property type="evidence" value="ECO:0007669"/>
    <property type="project" value="InterPro"/>
</dbReference>
<protein>
    <recommendedName>
        <fullName evidence="5">Restriction endonuclease subunit R</fullName>
    </recommendedName>
</protein>
<dbReference type="EMBL" id="MATO01000034">
    <property type="protein sequence ID" value="OCS90706.1"/>
    <property type="molecule type" value="Genomic_DNA"/>
</dbReference>
<dbReference type="SMART" id="SM00487">
    <property type="entry name" value="DEXDc"/>
    <property type="match status" value="1"/>
</dbReference>
<evidence type="ECO:0000259" key="2">
    <source>
        <dbReference type="PROSITE" id="PS51194"/>
    </source>
</evidence>
<organism evidence="3 4">
    <name type="scientific">Caryophanon latum</name>
    <dbReference type="NCBI Taxonomy" id="33977"/>
    <lineage>
        <taxon>Bacteria</taxon>
        <taxon>Bacillati</taxon>
        <taxon>Bacillota</taxon>
        <taxon>Bacilli</taxon>
        <taxon>Bacillales</taxon>
        <taxon>Caryophanaceae</taxon>
        <taxon>Caryophanon</taxon>
    </lineage>
</organism>
<evidence type="ECO:0000259" key="1">
    <source>
        <dbReference type="PROSITE" id="PS51192"/>
    </source>
</evidence>
<dbReference type="SUPFAM" id="SSF52540">
    <property type="entry name" value="P-loop containing nucleoside triphosphate hydrolases"/>
    <property type="match status" value="1"/>
</dbReference>
<reference evidence="3 4" key="1">
    <citation type="submission" date="2016-07" db="EMBL/GenBank/DDBJ databases">
        <title>Caryophanon latum genome sequencing.</title>
        <authorList>
            <person name="Verma A."/>
            <person name="Pal Y."/>
            <person name="Krishnamurthi S."/>
        </authorList>
    </citation>
    <scope>NUCLEOTIDE SEQUENCE [LARGE SCALE GENOMIC DNA]</scope>
    <source>
        <strain evidence="3 4">DSM 14151</strain>
    </source>
</reference>
<dbReference type="RefSeq" id="WP_066464049.1">
    <property type="nucleotide sequence ID" value="NZ_MATO01000034.1"/>
</dbReference>
<evidence type="ECO:0000313" key="4">
    <source>
        <dbReference type="Proteomes" id="UP000093482"/>
    </source>
</evidence>
<dbReference type="GO" id="GO:0005524">
    <property type="term" value="F:ATP binding"/>
    <property type="evidence" value="ECO:0007669"/>
    <property type="project" value="InterPro"/>
</dbReference>
<dbReference type="PANTHER" id="PTHR47396:SF1">
    <property type="entry name" value="ATP-DEPENDENT HELICASE IRC3-RELATED"/>
    <property type="match status" value="1"/>
</dbReference>
<dbReference type="InterPro" id="IPR001650">
    <property type="entry name" value="Helicase_C-like"/>
</dbReference>
<dbReference type="InterPro" id="IPR006935">
    <property type="entry name" value="Helicase/UvrB_N"/>
</dbReference>
<proteinExistence type="predicted"/>
<dbReference type="Gene3D" id="3.40.50.300">
    <property type="entry name" value="P-loop containing nucleotide triphosphate hydrolases"/>
    <property type="match status" value="2"/>
</dbReference>
<dbReference type="InterPro" id="IPR027417">
    <property type="entry name" value="P-loop_NTPase"/>
</dbReference>
<feature type="domain" description="Helicase C-terminal" evidence="2">
    <location>
        <begin position="426"/>
        <end position="571"/>
    </location>
</feature>
<dbReference type="InterPro" id="IPR014001">
    <property type="entry name" value="Helicase_ATP-bd"/>
</dbReference>